<dbReference type="Proteomes" id="UP001153620">
    <property type="component" value="Chromosome 1"/>
</dbReference>
<evidence type="ECO:0000313" key="2">
    <source>
        <dbReference type="EMBL" id="CAG9801619.1"/>
    </source>
</evidence>
<dbReference type="Pfam" id="PF14960">
    <property type="entry name" value="ATP_synth_reg"/>
    <property type="match status" value="1"/>
</dbReference>
<dbReference type="InterPro" id="IPR009125">
    <property type="entry name" value="ATPMK"/>
</dbReference>
<keyword evidence="1" id="KW-0472">Membrane</keyword>
<name>A0A9N9RSF7_9DIPT</name>
<protein>
    <submittedName>
        <fullName evidence="2">Uncharacterized protein</fullName>
    </submittedName>
</protein>
<organism evidence="2 3">
    <name type="scientific">Chironomus riparius</name>
    <dbReference type="NCBI Taxonomy" id="315576"/>
    <lineage>
        <taxon>Eukaryota</taxon>
        <taxon>Metazoa</taxon>
        <taxon>Ecdysozoa</taxon>
        <taxon>Arthropoda</taxon>
        <taxon>Hexapoda</taxon>
        <taxon>Insecta</taxon>
        <taxon>Pterygota</taxon>
        <taxon>Neoptera</taxon>
        <taxon>Endopterygota</taxon>
        <taxon>Diptera</taxon>
        <taxon>Nematocera</taxon>
        <taxon>Chironomoidea</taxon>
        <taxon>Chironomidae</taxon>
        <taxon>Chironominae</taxon>
        <taxon>Chironomus</taxon>
    </lineage>
</organism>
<reference evidence="2" key="1">
    <citation type="submission" date="2022-01" db="EMBL/GenBank/DDBJ databases">
        <authorList>
            <person name="King R."/>
        </authorList>
    </citation>
    <scope>NUCLEOTIDE SEQUENCE</scope>
</reference>
<gene>
    <name evidence="2" type="ORF">CHIRRI_LOCUS4541</name>
</gene>
<dbReference type="EMBL" id="OU895877">
    <property type="protein sequence ID" value="CAG9801619.1"/>
    <property type="molecule type" value="Genomic_DNA"/>
</dbReference>
<evidence type="ECO:0000256" key="1">
    <source>
        <dbReference type="SAM" id="Phobius"/>
    </source>
</evidence>
<accession>A0A9N9RSF7</accession>
<proteinExistence type="predicted"/>
<dbReference type="AlphaFoldDB" id="A0A9N9RSF7"/>
<keyword evidence="3" id="KW-1185">Reference proteome</keyword>
<evidence type="ECO:0000313" key="3">
    <source>
        <dbReference type="Proteomes" id="UP001153620"/>
    </source>
</evidence>
<feature type="transmembrane region" description="Helical" evidence="1">
    <location>
        <begin position="44"/>
        <end position="61"/>
    </location>
</feature>
<reference evidence="2" key="2">
    <citation type="submission" date="2022-10" db="EMBL/GenBank/DDBJ databases">
        <authorList>
            <consortium name="ENA_rothamsted_submissions"/>
            <consortium name="culmorum"/>
            <person name="King R."/>
        </authorList>
    </citation>
    <scope>NUCLEOTIDE SEQUENCE</scope>
</reference>
<dbReference type="OrthoDB" id="9435504at2759"/>
<keyword evidence="1" id="KW-0812">Transmembrane</keyword>
<keyword evidence="1" id="KW-1133">Transmembrane helix</keyword>
<sequence>MSGNLKSTVESNEVLYDHHGYKFDDPSLKGLNRYFNNSTIRGRANVAATTVGLIFGFVILNKVQKFFGTSKTENPLDKAQV</sequence>